<dbReference type="AlphaFoldDB" id="A0A160SYP9"/>
<evidence type="ECO:0000313" key="2">
    <source>
        <dbReference type="Proteomes" id="UP000215027"/>
    </source>
</evidence>
<organism evidence="1 2">
    <name type="scientific">Candidatus Promineifilum breve</name>
    <dbReference type="NCBI Taxonomy" id="1806508"/>
    <lineage>
        <taxon>Bacteria</taxon>
        <taxon>Bacillati</taxon>
        <taxon>Chloroflexota</taxon>
        <taxon>Ardenticatenia</taxon>
        <taxon>Candidatus Promineifilales</taxon>
        <taxon>Candidatus Promineifilaceae</taxon>
        <taxon>Candidatus Promineifilum</taxon>
    </lineage>
</organism>
<reference evidence="1" key="1">
    <citation type="submission" date="2016-01" db="EMBL/GenBank/DDBJ databases">
        <authorList>
            <person name="Mcilroy J.S."/>
            <person name="Karst M S."/>
            <person name="Albertsen M."/>
        </authorList>
    </citation>
    <scope>NUCLEOTIDE SEQUENCE</scope>
    <source>
        <strain evidence="1">Cfx-K</strain>
    </source>
</reference>
<name>A0A160SYP9_9CHLR</name>
<accession>A0A160SYP9</accession>
<dbReference type="Proteomes" id="UP000215027">
    <property type="component" value="Chromosome I"/>
</dbReference>
<dbReference type="EMBL" id="LN890655">
    <property type="protein sequence ID" value="CUS02102.2"/>
    <property type="molecule type" value="Genomic_DNA"/>
</dbReference>
<gene>
    <name evidence="1" type="ORF">CFX0092_A0221</name>
</gene>
<sequence>MSEQELDFSGLRDETVRELANLAARVAEGGVQELDFSGLGDDTLRVLANLGGIDEDVVGEDLTRDLRDVDPDAIQSVIQQAQDFWLTARPMDDPGLVSNEVPGAGPGVIAPFSSSGTGWQQMSVAEFRQPWLRPWKNNVTATKVTICATSGSTIDEVVFVNEDETTTPPQKLRSEECCTSGARCVEVRINCQPGDTYIVKTPEGFTSLALKKTGSVSVFPMDLTPR</sequence>
<evidence type="ECO:0000313" key="1">
    <source>
        <dbReference type="EMBL" id="CUS02102.2"/>
    </source>
</evidence>
<keyword evidence="2" id="KW-1185">Reference proteome</keyword>
<protein>
    <submittedName>
        <fullName evidence="1">Uncharacterized protein</fullName>
    </submittedName>
</protein>
<dbReference type="RefSeq" id="WP_095041756.1">
    <property type="nucleotide sequence ID" value="NZ_LN890655.1"/>
</dbReference>
<proteinExistence type="predicted"/>
<dbReference type="KEGG" id="pbf:CFX0092_A0221"/>